<comment type="caution">
    <text evidence="1">The sequence shown here is derived from an EMBL/GenBank/DDBJ whole genome shotgun (WGS) entry which is preliminary data.</text>
</comment>
<dbReference type="AlphaFoldDB" id="W6U0F8"/>
<name>W6U0F8_ECHGR</name>
<dbReference type="Proteomes" id="UP000019149">
    <property type="component" value="Unassembled WGS sequence"/>
</dbReference>
<gene>
    <name evidence="1" type="ORF">EGR_10639</name>
</gene>
<dbReference type="RefSeq" id="XP_024345699.1">
    <property type="nucleotide sequence ID" value="XM_024499888.1"/>
</dbReference>
<protein>
    <submittedName>
        <fullName evidence="1">Uncharacterized protein</fullName>
    </submittedName>
</protein>
<reference evidence="1 2" key="1">
    <citation type="journal article" date="2013" name="Nat. Genet.">
        <title>The genome of the hydatid tapeworm Echinococcus granulosus.</title>
        <authorList>
            <person name="Zheng H."/>
            <person name="Zhang W."/>
            <person name="Zhang L."/>
            <person name="Zhang Z."/>
            <person name="Li J."/>
            <person name="Lu G."/>
            <person name="Zhu Y."/>
            <person name="Wang Y."/>
            <person name="Huang Y."/>
            <person name="Liu J."/>
            <person name="Kang H."/>
            <person name="Chen J."/>
            <person name="Wang L."/>
            <person name="Chen A."/>
            <person name="Yu S."/>
            <person name="Gao Z."/>
            <person name="Jin L."/>
            <person name="Gu W."/>
            <person name="Wang Z."/>
            <person name="Zhao L."/>
            <person name="Shi B."/>
            <person name="Wen H."/>
            <person name="Lin R."/>
            <person name="Jones M.K."/>
            <person name="Brejova B."/>
            <person name="Vinar T."/>
            <person name="Zhao G."/>
            <person name="McManus D.P."/>
            <person name="Chen Z."/>
            <person name="Zhou Y."/>
            <person name="Wang S."/>
        </authorList>
    </citation>
    <scope>NUCLEOTIDE SEQUENCE [LARGE SCALE GENOMIC DNA]</scope>
</reference>
<dbReference type="GeneID" id="36346354"/>
<proteinExistence type="predicted"/>
<dbReference type="KEGG" id="egl:EGR_10639"/>
<dbReference type="CTD" id="36346354"/>
<evidence type="ECO:0000313" key="1">
    <source>
        <dbReference type="EMBL" id="EUB54503.1"/>
    </source>
</evidence>
<organism evidence="1 2">
    <name type="scientific">Echinococcus granulosus</name>
    <name type="common">Hydatid tapeworm</name>
    <dbReference type="NCBI Taxonomy" id="6210"/>
    <lineage>
        <taxon>Eukaryota</taxon>
        <taxon>Metazoa</taxon>
        <taxon>Spiralia</taxon>
        <taxon>Lophotrochozoa</taxon>
        <taxon>Platyhelminthes</taxon>
        <taxon>Cestoda</taxon>
        <taxon>Eucestoda</taxon>
        <taxon>Cyclophyllidea</taxon>
        <taxon>Taeniidae</taxon>
        <taxon>Echinococcus</taxon>
        <taxon>Echinococcus granulosus group</taxon>
    </lineage>
</organism>
<dbReference type="EMBL" id="APAU02000245">
    <property type="protein sequence ID" value="EUB54503.1"/>
    <property type="molecule type" value="Genomic_DNA"/>
</dbReference>
<evidence type="ECO:0000313" key="2">
    <source>
        <dbReference type="Proteomes" id="UP000019149"/>
    </source>
</evidence>
<keyword evidence="2" id="KW-1185">Reference proteome</keyword>
<accession>W6U0F8</accession>
<sequence>MVIFKKKCEKLPNLPQITSQTKKSDKTNANLSSQMVSSKCEWIRKRSVNFFEVKQLRVFLVRSEGNKQVNHKTRFVQRLHFIHYIYSFFMFLHNSSERVGVMVHALLRSTLTSHHREFLCLSSKFEMLVIDKNKVIHSM</sequence>